<keyword evidence="1" id="KW-0479">Metal-binding</keyword>
<evidence type="ECO:0000256" key="4">
    <source>
        <dbReference type="ARBA" id="ARBA00022833"/>
    </source>
</evidence>
<gene>
    <name evidence="7" type="ORF">JKP88DRAFT_307823</name>
</gene>
<evidence type="ECO:0000259" key="6">
    <source>
        <dbReference type="PROSITE" id="PS50157"/>
    </source>
</evidence>
<dbReference type="GO" id="GO:0000981">
    <property type="term" value="F:DNA-binding transcription factor activity, RNA polymerase II-specific"/>
    <property type="evidence" value="ECO:0007669"/>
    <property type="project" value="TreeGrafter"/>
</dbReference>
<dbReference type="EMBL" id="JAFCMP010000092">
    <property type="protein sequence ID" value="KAG5187197.1"/>
    <property type="molecule type" value="Genomic_DNA"/>
</dbReference>
<evidence type="ECO:0000256" key="3">
    <source>
        <dbReference type="ARBA" id="ARBA00022771"/>
    </source>
</evidence>
<reference evidence="7" key="1">
    <citation type="submission" date="2021-02" db="EMBL/GenBank/DDBJ databases">
        <title>First Annotated Genome of the Yellow-green Alga Tribonema minus.</title>
        <authorList>
            <person name="Mahan K.M."/>
        </authorList>
    </citation>
    <scope>NUCLEOTIDE SEQUENCE</scope>
    <source>
        <strain evidence="7">UTEX B ZZ1240</strain>
    </source>
</reference>
<keyword evidence="3 5" id="KW-0863">Zinc-finger</keyword>
<evidence type="ECO:0000313" key="8">
    <source>
        <dbReference type="Proteomes" id="UP000664859"/>
    </source>
</evidence>
<dbReference type="GO" id="GO:0005634">
    <property type="term" value="C:nucleus"/>
    <property type="evidence" value="ECO:0007669"/>
    <property type="project" value="UniProtKB-ARBA"/>
</dbReference>
<proteinExistence type="predicted"/>
<feature type="domain" description="C2H2-type" evidence="6">
    <location>
        <begin position="45"/>
        <end position="74"/>
    </location>
</feature>
<evidence type="ECO:0000256" key="1">
    <source>
        <dbReference type="ARBA" id="ARBA00022723"/>
    </source>
</evidence>
<dbReference type="Proteomes" id="UP000664859">
    <property type="component" value="Unassembled WGS sequence"/>
</dbReference>
<keyword evidence="4" id="KW-0862">Zinc</keyword>
<dbReference type="InterPro" id="IPR036236">
    <property type="entry name" value="Znf_C2H2_sf"/>
</dbReference>
<dbReference type="PROSITE" id="PS00028">
    <property type="entry name" value="ZINC_FINGER_C2H2_1"/>
    <property type="match status" value="1"/>
</dbReference>
<dbReference type="PANTHER" id="PTHR19818">
    <property type="entry name" value="ZINC FINGER PROTEIN ZIC AND GLI"/>
    <property type="match status" value="1"/>
</dbReference>
<dbReference type="InterPro" id="IPR013087">
    <property type="entry name" value="Znf_C2H2_type"/>
</dbReference>
<evidence type="ECO:0000256" key="5">
    <source>
        <dbReference type="PROSITE-ProRule" id="PRU00042"/>
    </source>
</evidence>
<dbReference type="GO" id="GO:0000978">
    <property type="term" value="F:RNA polymerase II cis-regulatory region sequence-specific DNA binding"/>
    <property type="evidence" value="ECO:0007669"/>
    <property type="project" value="TreeGrafter"/>
</dbReference>
<dbReference type="PANTHER" id="PTHR19818:SF162">
    <property type="entry name" value="GASTRULA ZINC FINGER PROTEIN XLCGF57.1-RELATED"/>
    <property type="match status" value="1"/>
</dbReference>
<evidence type="ECO:0000313" key="7">
    <source>
        <dbReference type="EMBL" id="KAG5187197.1"/>
    </source>
</evidence>
<dbReference type="SMART" id="SM00355">
    <property type="entry name" value="ZnF_C2H2"/>
    <property type="match status" value="2"/>
</dbReference>
<feature type="domain" description="C2H2-type" evidence="6">
    <location>
        <begin position="75"/>
        <end position="105"/>
    </location>
</feature>
<evidence type="ECO:0000256" key="2">
    <source>
        <dbReference type="ARBA" id="ARBA00022737"/>
    </source>
</evidence>
<comment type="caution">
    <text evidence="7">The sequence shown here is derived from an EMBL/GenBank/DDBJ whole genome shotgun (WGS) entry which is preliminary data.</text>
</comment>
<dbReference type="GO" id="GO:0008270">
    <property type="term" value="F:zinc ion binding"/>
    <property type="evidence" value="ECO:0007669"/>
    <property type="project" value="UniProtKB-KW"/>
</dbReference>
<dbReference type="PROSITE" id="PS50157">
    <property type="entry name" value="ZINC_FINGER_C2H2_2"/>
    <property type="match status" value="2"/>
</dbReference>
<dbReference type="Gene3D" id="3.30.160.60">
    <property type="entry name" value="Classic Zinc Finger"/>
    <property type="match status" value="3"/>
</dbReference>
<keyword evidence="8" id="KW-1185">Reference proteome</keyword>
<protein>
    <recommendedName>
        <fullName evidence="6">C2H2-type domain-containing protein</fullName>
    </recommendedName>
</protein>
<dbReference type="SUPFAM" id="SSF57667">
    <property type="entry name" value="beta-beta-alpha zinc fingers"/>
    <property type="match status" value="2"/>
</dbReference>
<dbReference type="InterPro" id="IPR050329">
    <property type="entry name" value="GLI_C2H2-zinc-finger"/>
</dbReference>
<sequence length="276" mass="32282">MENHITAIHTGQRDFKCGQERSDFASVTKSDLQCHMWMHAGIKSFTCSFDLCEYRSTQKSTMVNHERTHTGERYHSCLINDCDKTFIATSTRDRHMRSLHVKENQMRQKKMEFAVMKYLKENSFNLDDEVHIRYNESVVNADKAYARIDLFVCNITAYVVILEIDEKAHRFYEVRCEQTRMLQIDDALRKGGIAAPVVFIRFNPDGLVTRDGQKFTISQEERLEYLKQYLTSIVDGDVIFSDPINLVYLFYPTQDALPTVCQHDDYELQGLVRFVK</sequence>
<organism evidence="7 8">
    <name type="scientific">Tribonema minus</name>
    <dbReference type="NCBI Taxonomy" id="303371"/>
    <lineage>
        <taxon>Eukaryota</taxon>
        <taxon>Sar</taxon>
        <taxon>Stramenopiles</taxon>
        <taxon>Ochrophyta</taxon>
        <taxon>PX clade</taxon>
        <taxon>Xanthophyceae</taxon>
        <taxon>Tribonematales</taxon>
        <taxon>Tribonemataceae</taxon>
        <taxon>Tribonema</taxon>
    </lineage>
</organism>
<dbReference type="GO" id="GO:0045944">
    <property type="term" value="P:positive regulation of transcription by RNA polymerase II"/>
    <property type="evidence" value="ECO:0007669"/>
    <property type="project" value="UniProtKB-ARBA"/>
</dbReference>
<dbReference type="OrthoDB" id="6077919at2759"/>
<name>A0A836CIF6_9STRA</name>
<keyword evidence="2" id="KW-0677">Repeat</keyword>
<dbReference type="AlphaFoldDB" id="A0A836CIF6"/>
<accession>A0A836CIF6</accession>